<name>A0A0C1VDV9_9CYAN</name>
<reference evidence="1" key="1">
    <citation type="submission" date="2014-11" db="EMBL/GenBank/DDBJ databases">
        <authorList>
            <person name="Malar M.C."/>
            <person name="Sen D."/>
            <person name="Tripathy S."/>
        </authorList>
    </citation>
    <scope>NUCLEOTIDE SEQUENCE</scope>
    <source>
        <strain evidence="1">BDU141951</strain>
    </source>
</reference>
<proteinExistence type="predicted"/>
<accession>A0A0C1VDV9</accession>
<dbReference type="EMBL" id="JTHE02000002">
    <property type="protein sequence ID" value="NEV65741.1"/>
    <property type="molecule type" value="Genomic_DNA"/>
</dbReference>
<reference evidence="1" key="2">
    <citation type="journal article" date="2015" name="Genome Announc.">
        <title>Draft Genome Sequence of Filamentous Marine Cyanobacterium Lyngbya confervoides Strain BDU141951.</title>
        <authorList>
            <person name="Chandrababunaidu M.M."/>
            <person name="Sen D."/>
            <person name="Tripathy S."/>
        </authorList>
    </citation>
    <scope>NUCLEOTIDE SEQUENCE</scope>
    <source>
        <strain evidence="1">BDU141951</strain>
    </source>
</reference>
<evidence type="ECO:0000313" key="1">
    <source>
        <dbReference type="EMBL" id="NEV65741.1"/>
    </source>
</evidence>
<dbReference type="AlphaFoldDB" id="A0A0C1VDV9"/>
<comment type="caution">
    <text evidence="1">The sequence shown here is derived from an EMBL/GenBank/DDBJ whole genome shotgun (WGS) entry which is preliminary data.</text>
</comment>
<reference evidence="1" key="3">
    <citation type="submission" date="2020-02" db="EMBL/GenBank/DDBJ databases">
        <authorList>
            <person name="Sarangi A.N."/>
            <person name="Ghosh S."/>
            <person name="Mukherjee M."/>
            <person name="Tripathy S."/>
        </authorList>
    </citation>
    <scope>NUCLEOTIDE SEQUENCE</scope>
    <source>
        <strain evidence="1">BDU141951</strain>
    </source>
</reference>
<gene>
    <name evidence="1" type="ORF">QQ91_001250</name>
</gene>
<organism evidence="1">
    <name type="scientific">Lyngbya confervoides BDU141951</name>
    <dbReference type="NCBI Taxonomy" id="1574623"/>
    <lineage>
        <taxon>Bacteria</taxon>
        <taxon>Bacillati</taxon>
        <taxon>Cyanobacteriota</taxon>
        <taxon>Cyanophyceae</taxon>
        <taxon>Oscillatoriophycideae</taxon>
        <taxon>Oscillatoriales</taxon>
        <taxon>Microcoleaceae</taxon>
        <taxon>Lyngbya</taxon>
    </lineage>
</organism>
<protein>
    <submittedName>
        <fullName evidence="1">Uncharacterized protein</fullName>
    </submittedName>
</protein>
<sequence>MSVAAFTATNDYEIRYEIQPWAGQIRLRLWEPAVTIERPTEQVQPYLYLANFSFGTVAEAEAYLRNHLLSNGAFDVPESNFPSAGAVAILPYPTWGTDAVESPPQLDG</sequence>